<evidence type="ECO:0000256" key="6">
    <source>
        <dbReference type="ARBA" id="ARBA00022741"/>
    </source>
</evidence>
<dbReference type="NCBIfam" id="TIGR00197">
    <property type="entry name" value="yjeF_nterm"/>
    <property type="match status" value="1"/>
</dbReference>
<dbReference type="Gene3D" id="3.40.50.10260">
    <property type="entry name" value="YjeF N-terminal domain"/>
    <property type="match status" value="1"/>
</dbReference>
<comment type="caution">
    <text evidence="22">The sequence shown here is derived from an EMBL/GenBank/DDBJ whole genome shotgun (WGS) entry which is preliminary data.</text>
</comment>
<feature type="binding site" evidence="17">
    <location>
        <position position="453"/>
    </location>
    <ligand>
        <name>(6S)-NADPHX</name>
        <dbReference type="ChEBI" id="CHEBI:64076"/>
    </ligand>
</feature>
<evidence type="ECO:0000256" key="7">
    <source>
        <dbReference type="ARBA" id="ARBA00022840"/>
    </source>
</evidence>
<dbReference type="NCBIfam" id="TIGR00196">
    <property type="entry name" value="yjeF_cterm"/>
    <property type="match status" value="1"/>
</dbReference>
<keyword evidence="9 18" id="KW-0630">Potassium</keyword>
<evidence type="ECO:0000313" key="22">
    <source>
        <dbReference type="EMBL" id="OEH84931.1"/>
    </source>
</evidence>
<dbReference type="RefSeq" id="WP_069702666.1">
    <property type="nucleotide sequence ID" value="NZ_MJAT01000035.1"/>
</dbReference>
<evidence type="ECO:0000256" key="16">
    <source>
        <dbReference type="ARBA" id="ARBA00049209"/>
    </source>
</evidence>
<dbReference type="SUPFAM" id="SSF53613">
    <property type="entry name" value="Ribokinase-like"/>
    <property type="match status" value="1"/>
</dbReference>
<comment type="catalytic activity">
    <reaction evidence="16 17 19">
        <text>(6S)-NADPHX + ADP = AMP + phosphate + NADPH + H(+)</text>
        <dbReference type="Rhea" id="RHEA:32235"/>
        <dbReference type="ChEBI" id="CHEBI:15378"/>
        <dbReference type="ChEBI" id="CHEBI:43474"/>
        <dbReference type="ChEBI" id="CHEBI:57783"/>
        <dbReference type="ChEBI" id="CHEBI:64076"/>
        <dbReference type="ChEBI" id="CHEBI:456215"/>
        <dbReference type="ChEBI" id="CHEBI:456216"/>
        <dbReference type="EC" id="4.2.1.136"/>
    </reaction>
</comment>
<evidence type="ECO:0000256" key="8">
    <source>
        <dbReference type="ARBA" id="ARBA00022857"/>
    </source>
</evidence>
<keyword evidence="8 17" id="KW-0521">NADP</keyword>
<evidence type="ECO:0000256" key="19">
    <source>
        <dbReference type="PIRNR" id="PIRNR017184"/>
    </source>
</evidence>
<evidence type="ECO:0000256" key="14">
    <source>
        <dbReference type="ARBA" id="ARBA00025153"/>
    </source>
</evidence>
<keyword evidence="7 17" id="KW-0067">ATP-binding</keyword>
<keyword evidence="12 17" id="KW-0456">Lyase</keyword>
<comment type="catalytic activity">
    <reaction evidence="15 17 19">
        <text>(6S)-NADHX + ADP = AMP + phosphate + NADH + H(+)</text>
        <dbReference type="Rhea" id="RHEA:32223"/>
        <dbReference type="ChEBI" id="CHEBI:15378"/>
        <dbReference type="ChEBI" id="CHEBI:43474"/>
        <dbReference type="ChEBI" id="CHEBI:57945"/>
        <dbReference type="ChEBI" id="CHEBI:64074"/>
        <dbReference type="ChEBI" id="CHEBI:456215"/>
        <dbReference type="ChEBI" id="CHEBI:456216"/>
        <dbReference type="EC" id="4.2.1.136"/>
    </reaction>
</comment>
<gene>
    <name evidence="17" type="primary">nnrD</name>
    <name evidence="18" type="synonym">nnrE</name>
    <name evidence="22" type="ORF">BHU72_06990</name>
</gene>
<dbReference type="InterPro" id="IPR004443">
    <property type="entry name" value="YjeF_N_dom"/>
</dbReference>
<dbReference type="SUPFAM" id="SSF64153">
    <property type="entry name" value="YjeF N-terminal domain-like"/>
    <property type="match status" value="1"/>
</dbReference>
<dbReference type="PANTHER" id="PTHR12592">
    <property type="entry name" value="ATP-DEPENDENT (S)-NAD(P)H-HYDRATE DEHYDRATASE FAMILY MEMBER"/>
    <property type="match status" value="1"/>
</dbReference>
<dbReference type="HAMAP" id="MF_01966">
    <property type="entry name" value="NADHX_epimerase"/>
    <property type="match status" value="1"/>
</dbReference>
<keyword evidence="23" id="KW-1185">Reference proteome</keyword>
<accession>A0A1E5L4B4</accession>
<dbReference type="PANTHER" id="PTHR12592:SF0">
    <property type="entry name" value="ATP-DEPENDENT (S)-NAD(P)H-HYDRATE DEHYDRATASE"/>
    <property type="match status" value="1"/>
</dbReference>
<feature type="domain" description="YjeF N-terminal" evidence="21">
    <location>
        <begin position="9"/>
        <end position="220"/>
    </location>
</feature>
<dbReference type="GO" id="GO:0046872">
    <property type="term" value="F:metal ion binding"/>
    <property type="evidence" value="ECO:0007669"/>
    <property type="project" value="UniProtKB-UniRule"/>
</dbReference>
<comment type="cofactor">
    <cofactor evidence="17">
        <name>Mg(2+)</name>
        <dbReference type="ChEBI" id="CHEBI:18420"/>
    </cofactor>
</comment>
<dbReference type="InterPro" id="IPR036652">
    <property type="entry name" value="YjeF_N_dom_sf"/>
</dbReference>
<name>A0A1E5L4B4_9FIRM</name>
<reference evidence="22 23" key="1">
    <citation type="submission" date="2016-09" db="EMBL/GenBank/DDBJ databases">
        <title>Desulfuribacillus arsenicus sp. nov., an obligately anaerobic, dissimilatory arsenic- and antimonate-reducing bacterium isolated from anoxic sediments.</title>
        <authorList>
            <person name="Abin C.A."/>
            <person name="Hollibaugh J.T."/>
        </authorList>
    </citation>
    <scope>NUCLEOTIDE SEQUENCE [LARGE SCALE GENOMIC DNA]</scope>
    <source>
        <strain evidence="22 23">MLFW-2</strain>
    </source>
</reference>
<dbReference type="InterPro" id="IPR030677">
    <property type="entry name" value="Nnr"/>
</dbReference>
<dbReference type="InterPro" id="IPR029056">
    <property type="entry name" value="Ribokinase-like"/>
</dbReference>
<feature type="binding site" evidence="17">
    <location>
        <begin position="423"/>
        <end position="427"/>
    </location>
    <ligand>
        <name>AMP</name>
        <dbReference type="ChEBI" id="CHEBI:456215"/>
    </ligand>
</feature>
<evidence type="ECO:0000256" key="12">
    <source>
        <dbReference type="ARBA" id="ARBA00023239"/>
    </source>
</evidence>
<dbReference type="GO" id="GO:0052855">
    <property type="term" value="F:ADP-dependent NAD(P)H-hydrate dehydratase activity"/>
    <property type="evidence" value="ECO:0007669"/>
    <property type="project" value="UniProtKB-UniRule"/>
</dbReference>
<keyword evidence="5 18" id="KW-0479">Metal-binding</keyword>
<evidence type="ECO:0000256" key="4">
    <source>
        <dbReference type="ARBA" id="ARBA00009524"/>
    </source>
</evidence>
<feature type="binding site" evidence="18">
    <location>
        <position position="166"/>
    </location>
    <ligand>
        <name>K(+)</name>
        <dbReference type="ChEBI" id="CHEBI:29103"/>
    </ligand>
</feature>
<feature type="binding site" evidence="17">
    <location>
        <position position="265"/>
    </location>
    <ligand>
        <name>(6S)-NADPHX</name>
        <dbReference type="ChEBI" id="CHEBI:64076"/>
    </ligand>
</feature>
<feature type="binding site" evidence="18">
    <location>
        <position position="125"/>
    </location>
    <ligand>
        <name>K(+)</name>
        <dbReference type="ChEBI" id="CHEBI:29103"/>
    </ligand>
</feature>
<evidence type="ECO:0000256" key="9">
    <source>
        <dbReference type="ARBA" id="ARBA00022958"/>
    </source>
</evidence>
<feature type="binding site" evidence="18">
    <location>
        <position position="58"/>
    </location>
    <ligand>
        <name>K(+)</name>
        <dbReference type="ChEBI" id="CHEBI:29103"/>
    </ligand>
</feature>
<dbReference type="EC" id="4.2.1.136" evidence="19"/>
<dbReference type="InterPro" id="IPR017953">
    <property type="entry name" value="Carbohydrate_kinase_pred_CS"/>
</dbReference>
<evidence type="ECO:0000256" key="17">
    <source>
        <dbReference type="HAMAP-Rule" id="MF_01965"/>
    </source>
</evidence>
<dbReference type="AlphaFoldDB" id="A0A1E5L4B4"/>
<comment type="function">
    <text evidence="18">Catalyzes the epimerization of the S- and R-forms of NAD(P)HX, a damaged form of NAD(P)H that is a result of enzymatic or heat-dependent hydration. This is a prerequisite for the S-specific NAD(P)H-hydrate dehydratase to allow the repair of both epimers of NAD(P)HX.</text>
</comment>
<evidence type="ECO:0000256" key="1">
    <source>
        <dbReference type="ARBA" id="ARBA00000013"/>
    </source>
</evidence>
<comment type="similarity">
    <text evidence="18">Belongs to the NnrE/AIBP family.</text>
</comment>
<feature type="binding site" evidence="18">
    <location>
        <begin position="129"/>
        <end position="135"/>
    </location>
    <ligand>
        <name>(6S)-NADPHX</name>
        <dbReference type="ChEBI" id="CHEBI:64076"/>
    </ligand>
</feature>
<evidence type="ECO:0000256" key="13">
    <source>
        <dbReference type="ARBA" id="ARBA00023268"/>
    </source>
</evidence>
<dbReference type="GO" id="GO:0052856">
    <property type="term" value="F:NAD(P)HX epimerase activity"/>
    <property type="evidence" value="ECO:0007669"/>
    <property type="project" value="UniProtKB-UniRule"/>
</dbReference>
<dbReference type="Pfam" id="PF01256">
    <property type="entry name" value="Carb_kinase"/>
    <property type="match status" value="1"/>
</dbReference>
<comment type="catalytic activity">
    <reaction evidence="1 18 19">
        <text>(6R)-NADHX = (6S)-NADHX</text>
        <dbReference type="Rhea" id="RHEA:32215"/>
        <dbReference type="ChEBI" id="CHEBI:64074"/>
        <dbReference type="ChEBI" id="CHEBI:64075"/>
        <dbReference type="EC" id="5.1.99.6"/>
    </reaction>
</comment>
<comment type="function">
    <text evidence="14 19">Bifunctional enzyme that catalyzes the epimerization of the S- and R-forms of NAD(P)HX and the dehydration of the S-form of NAD(P)HX at the expense of ADP, which is converted to AMP. This allows the repair of both epimers of NAD(P)HX, a damaged form of NAD(P)H that is a result of enzymatic or heat-dependent hydration.</text>
</comment>
<dbReference type="PROSITE" id="PS01050">
    <property type="entry name" value="YJEF_C_2"/>
    <property type="match status" value="1"/>
</dbReference>
<dbReference type="Gene3D" id="3.40.1190.20">
    <property type="match status" value="1"/>
</dbReference>
<feature type="binding site" evidence="17">
    <location>
        <position position="452"/>
    </location>
    <ligand>
        <name>AMP</name>
        <dbReference type="ChEBI" id="CHEBI:456215"/>
    </ligand>
</feature>
<dbReference type="PROSITE" id="PS51385">
    <property type="entry name" value="YJEF_N"/>
    <property type="match status" value="1"/>
</dbReference>
<feature type="binding site" evidence="18">
    <location>
        <position position="163"/>
    </location>
    <ligand>
        <name>(6S)-NADPHX</name>
        <dbReference type="ChEBI" id="CHEBI:64076"/>
    </ligand>
</feature>
<dbReference type="PIRSF" id="PIRSF017184">
    <property type="entry name" value="Nnr"/>
    <property type="match status" value="1"/>
</dbReference>
<keyword evidence="10 17" id="KW-0520">NAD</keyword>
<comment type="cofactor">
    <cofactor evidence="18 19">
        <name>K(+)</name>
        <dbReference type="ChEBI" id="CHEBI:29103"/>
    </cofactor>
    <text evidence="18 19">Binds 1 potassium ion per subunit.</text>
</comment>
<feature type="binding site" evidence="18">
    <location>
        <begin position="57"/>
        <end position="61"/>
    </location>
    <ligand>
        <name>(6S)-NADPHX</name>
        <dbReference type="ChEBI" id="CHEBI:64076"/>
    </ligand>
</feature>
<protein>
    <recommendedName>
        <fullName evidence="19">Bifunctional NAD(P)H-hydrate repair enzyme</fullName>
    </recommendedName>
    <alternativeName>
        <fullName evidence="19">Nicotinamide nucleotide repair protein</fullName>
    </alternativeName>
    <domain>
        <recommendedName>
            <fullName evidence="19">ADP-dependent (S)-NAD(P)H-hydrate dehydratase</fullName>
            <ecNumber evidence="19">4.2.1.136</ecNumber>
        </recommendedName>
        <alternativeName>
            <fullName evidence="19">ADP-dependent NAD(P)HX dehydratase</fullName>
        </alternativeName>
    </domain>
    <domain>
        <recommendedName>
            <fullName evidence="19">NAD(P)H-hydrate epimerase</fullName>
            <ecNumber evidence="19">5.1.99.6</ecNumber>
        </recommendedName>
    </domain>
</protein>
<dbReference type="HAMAP" id="MF_01965">
    <property type="entry name" value="NADHX_dehydratase"/>
    <property type="match status" value="1"/>
</dbReference>
<dbReference type="GO" id="GO:0046496">
    <property type="term" value="P:nicotinamide nucleotide metabolic process"/>
    <property type="evidence" value="ECO:0007669"/>
    <property type="project" value="UniProtKB-UniRule"/>
</dbReference>
<dbReference type="InterPro" id="IPR000631">
    <property type="entry name" value="CARKD"/>
</dbReference>
<organism evidence="22 23">
    <name type="scientific">Desulfuribacillus stibiiarsenatis</name>
    <dbReference type="NCBI Taxonomy" id="1390249"/>
    <lineage>
        <taxon>Bacteria</taxon>
        <taxon>Bacillati</taxon>
        <taxon>Bacillota</taxon>
        <taxon>Desulfuribacillia</taxon>
        <taxon>Desulfuribacillales</taxon>
        <taxon>Desulfuribacillaceae</taxon>
        <taxon>Desulfuribacillus</taxon>
    </lineage>
</organism>
<dbReference type="STRING" id="1390249.BHU72_06990"/>
<keyword evidence="13" id="KW-0511">Multifunctional enzyme</keyword>
<feature type="binding site" evidence="17">
    <location>
        <position position="386"/>
    </location>
    <ligand>
        <name>(6S)-NADPHX</name>
        <dbReference type="ChEBI" id="CHEBI:64076"/>
    </ligand>
</feature>
<evidence type="ECO:0000259" key="20">
    <source>
        <dbReference type="PROSITE" id="PS51383"/>
    </source>
</evidence>
<feature type="binding site" evidence="17">
    <location>
        <position position="335"/>
    </location>
    <ligand>
        <name>(6S)-NADPHX</name>
        <dbReference type="ChEBI" id="CHEBI:64076"/>
    </ligand>
</feature>
<dbReference type="CDD" id="cd01171">
    <property type="entry name" value="YXKO-related"/>
    <property type="match status" value="1"/>
</dbReference>
<proteinExistence type="inferred from homology"/>
<keyword evidence="11 18" id="KW-0413">Isomerase</keyword>
<evidence type="ECO:0000256" key="18">
    <source>
        <dbReference type="HAMAP-Rule" id="MF_01966"/>
    </source>
</evidence>
<evidence type="ECO:0000259" key="21">
    <source>
        <dbReference type="PROSITE" id="PS51385"/>
    </source>
</evidence>
<comment type="similarity">
    <text evidence="3 19">In the N-terminal section; belongs to the NnrE/AIBP family.</text>
</comment>
<comment type="subunit">
    <text evidence="17">Homotetramer.</text>
</comment>
<evidence type="ECO:0000256" key="10">
    <source>
        <dbReference type="ARBA" id="ARBA00023027"/>
    </source>
</evidence>
<sequence length="515" mass="55526">MFVVTNREMREIDRYTIEQIGIPSAVLMENAGRSVVNWITEHIRKDMRVGVVCGKGNNGGDGIVIARYLHNMGYSVQVHLLENAQDLSRDCAQQYTIARNMGLPIECLKEEGLENTLGVYDCMIDALLGTGSKGNLQGLYKDAVDTINEIKRAKNHLVVVSIDCPTGVIGDDGQVSDAVVQADYTIVLGFTKQGLYQYPAAGYAGNIVVVDIGIPKKVEEEYPIKRQLITEQLIEPWIPHRTANSHKGTYGRVRCIAGSADYMGAGLLAATASLHIGAGLVYWDAPEELRRYFNGQTPELIFRGYASEGGTFSPDSADALVDAANDAKAVVVGCGVDDFTGSLHWMEKLVTGITCPLIIDASAFVMLKKQLDILLTRKGVTVVTPHPGEIAKVLKISVAQLESKRIYYAEQFAKRYHVTIILKGAHTIIATPEGNTYINTTGSHVLAKAGTGDVLAGFIGGLAAQGVSLEMAACVAVYIHGKAAEQLAETTYVSTMASDVSRTAGAILHKIAHRA</sequence>
<dbReference type="GO" id="GO:0005524">
    <property type="term" value="F:ATP binding"/>
    <property type="evidence" value="ECO:0007669"/>
    <property type="project" value="UniProtKB-UniRule"/>
</dbReference>
<comment type="similarity">
    <text evidence="17">Belongs to the NnrD/CARKD family.</text>
</comment>
<evidence type="ECO:0000256" key="5">
    <source>
        <dbReference type="ARBA" id="ARBA00022723"/>
    </source>
</evidence>
<dbReference type="Proteomes" id="UP000095255">
    <property type="component" value="Unassembled WGS sequence"/>
</dbReference>
<comment type="catalytic activity">
    <reaction evidence="2 18 19">
        <text>(6R)-NADPHX = (6S)-NADPHX</text>
        <dbReference type="Rhea" id="RHEA:32227"/>
        <dbReference type="ChEBI" id="CHEBI:64076"/>
        <dbReference type="ChEBI" id="CHEBI:64077"/>
        <dbReference type="EC" id="5.1.99.6"/>
    </reaction>
</comment>
<comment type="function">
    <text evidence="17">Catalyzes the dehydration of the S-form of NAD(P)HX at the expense of ADP, which is converted to AMP. Together with NAD(P)HX epimerase, which catalyzes the epimerization of the S- and R-forms, the enzyme allows the repair of both epimers of NAD(P)HX, a damaged form of NAD(P)H that is a result of enzymatic or heat-dependent hydration.</text>
</comment>
<evidence type="ECO:0000313" key="23">
    <source>
        <dbReference type="Proteomes" id="UP000095255"/>
    </source>
</evidence>
<dbReference type="EC" id="5.1.99.6" evidence="19"/>
<evidence type="ECO:0000256" key="3">
    <source>
        <dbReference type="ARBA" id="ARBA00006001"/>
    </source>
</evidence>
<keyword evidence="6 17" id="KW-0547">Nucleotide-binding</keyword>
<dbReference type="GO" id="GO:0110051">
    <property type="term" value="P:metabolite repair"/>
    <property type="evidence" value="ECO:0007669"/>
    <property type="project" value="TreeGrafter"/>
</dbReference>
<evidence type="ECO:0000256" key="11">
    <source>
        <dbReference type="ARBA" id="ARBA00023235"/>
    </source>
</evidence>
<feature type="binding site" evidence="18">
    <location>
        <position position="140"/>
    </location>
    <ligand>
        <name>(6S)-NADPHX</name>
        <dbReference type="ChEBI" id="CHEBI:64076"/>
    </ligand>
</feature>
<dbReference type="EMBL" id="MJAT01000035">
    <property type="protein sequence ID" value="OEH84931.1"/>
    <property type="molecule type" value="Genomic_DNA"/>
</dbReference>
<dbReference type="Pfam" id="PF03853">
    <property type="entry name" value="YjeF_N"/>
    <property type="match status" value="1"/>
</dbReference>
<evidence type="ECO:0000256" key="15">
    <source>
        <dbReference type="ARBA" id="ARBA00048238"/>
    </source>
</evidence>
<dbReference type="PROSITE" id="PS51383">
    <property type="entry name" value="YJEF_C_3"/>
    <property type="match status" value="1"/>
</dbReference>
<comment type="similarity">
    <text evidence="4 19">In the C-terminal section; belongs to the NnrD/CARKD family.</text>
</comment>
<feature type="domain" description="YjeF C-terminal" evidence="20">
    <location>
        <begin position="230"/>
        <end position="511"/>
    </location>
</feature>
<evidence type="ECO:0000256" key="2">
    <source>
        <dbReference type="ARBA" id="ARBA00000909"/>
    </source>
</evidence>